<reference evidence="4" key="1">
    <citation type="journal article" date="2019" name="Int. J. Syst. Evol. Microbiol.">
        <title>The Global Catalogue of Microorganisms (GCM) 10K type strain sequencing project: providing services to taxonomists for standard genome sequencing and annotation.</title>
        <authorList>
            <consortium name="The Broad Institute Genomics Platform"/>
            <consortium name="The Broad Institute Genome Sequencing Center for Infectious Disease"/>
            <person name="Wu L."/>
            <person name="Ma J."/>
        </authorList>
    </citation>
    <scope>NUCLEOTIDE SEQUENCE [LARGE SCALE GENOMIC DNA]</scope>
    <source>
        <strain evidence="4">CCUG 61484</strain>
    </source>
</reference>
<gene>
    <name evidence="3" type="ORF">ACFQZX_18280</name>
</gene>
<feature type="chain" id="PRO_5046361185" description="Lipoprotein" evidence="2">
    <location>
        <begin position="22"/>
        <end position="281"/>
    </location>
</feature>
<protein>
    <recommendedName>
        <fullName evidence="5">Lipoprotein</fullName>
    </recommendedName>
</protein>
<evidence type="ECO:0000256" key="2">
    <source>
        <dbReference type="SAM" id="SignalP"/>
    </source>
</evidence>
<keyword evidence="4" id="KW-1185">Reference proteome</keyword>
<evidence type="ECO:0008006" key="5">
    <source>
        <dbReference type="Google" id="ProtNLM"/>
    </source>
</evidence>
<proteinExistence type="predicted"/>
<organism evidence="3 4">
    <name type="scientific">Mucilaginibacter litoreus</name>
    <dbReference type="NCBI Taxonomy" id="1048221"/>
    <lineage>
        <taxon>Bacteria</taxon>
        <taxon>Pseudomonadati</taxon>
        <taxon>Bacteroidota</taxon>
        <taxon>Sphingobacteriia</taxon>
        <taxon>Sphingobacteriales</taxon>
        <taxon>Sphingobacteriaceae</taxon>
        <taxon>Mucilaginibacter</taxon>
    </lineage>
</organism>
<feature type="transmembrane region" description="Helical" evidence="1">
    <location>
        <begin position="257"/>
        <end position="275"/>
    </location>
</feature>
<evidence type="ECO:0000313" key="3">
    <source>
        <dbReference type="EMBL" id="MFD0795576.1"/>
    </source>
</evidence>
<name>A0ABW3AYF6_9SPHI</name>
<feature type="signal peptide" evidence="2">
    <location>
        <begin position="1"/>
        <end position="21"/>
    </location>
</feature>
<comment type="caution">
    <text evidence="3">The sequence shown here is derived from an EMBL/GenBank/DDBJ whole genome shotgun (WGS) entry which is preliminary data.</text>
</comment>
<accession>A0ABW3AYF6</accession>
<keyword evidence="1" id="KW-1133">Transmembrane helix</keyword>
<dbReference type="EMBL" id="JBHTHZ010000014">
    <property type="protein sequence ID" value="MFD0795576.1"/>
    <property type="molecule type" value="Genomic_DNA"/>
</dbReference>
<keyword evidence="1" id="KW-0812">Transmembrane</keyword>
<keyword evidence="2" id="KW-0732">Signal</keyword>
<dbReference type="Proteomes" id="UP001597010">
    <property type="component" value="Unassembled WGS sequence"/>
</dbReference>
<keyword evidence="1" id="KW-0472">Membrane</keyword>
<evidence type="ECO:0000313" key="4">
    <source>
        <dbReference type="Proteomes" id="UP001597010"/>
    </source>
</evidence>
<sequence>MRKLLLAALACCALFSSCKTYQLNVVSSVDKTPDAQTGDYQFDNDTVRITYSFYGENAPVSISIYNKLNQPLYVDWQKSALIIGDRATSYATNSVVFNGDINTASYKYRNTYNNGITTNPTYTTGTINGTADLPKTTTFLPPHAESNNTGIYLTKGFLQIPDNEFLKTRMRSADATSDHLISVKSANFTPTCTPLAFRSYITMYTLVDNKPVPVVHEQHFFISRSIKTSRNPNTLTDYSRQRGDYFINSKASGASNAIGIAAGAIAVGAFVAFASQDAKLP</sequence>
<dbReference type="RefSeq" id="WP_377118105.1">
    <property type="nucleotide sequence ID" value="NZ_JBHTHZ010000014.1"/>
</dbReference>
<evidence type="ECO:0000256" key="1">
    <source>
        <dbReference type="SAM" id="Phobius"/>
    </source>
</evidence>
<dbReference type="PROSITE" id="PS51257">
    <property type="entry name" value="PROKAR_LIPOPROTEIN"/>
    <property type="match status" value="1"/>
</dbReference>